<evidence type="ECO:0000313" key="4">
    <source>
        <dbReference type="EMBL" id="PRQ08230.1"/>
    </source>
</evidence>
<evidence type="ECO:0000256" key="1">
    <source>
        <dbReference type="SAM" id="MobiDB-lite"/>
    </source>
</evidence>
<feature type="transmembrane region" description="Helical" evidence="2">
    <location>
        <begin position="99"/>
        <end position="119"/>
    </location>
</feature>
<feature type="chain" id="PRO_5015524409" description="Lipoprotein" evidence="3">
    <location>
        <begin position="23"/>
        <end position="306"/>
    </location>
</feature>
<sequence>MHARFRGPDAAVALACVGLVCAALGCAPIDVTNTVTIRPRPGPSEQFGGEQLAAREFVADYVQIDARLLIELRELQSCVTARHVPVLRVEKVHRSNRGFVIWDFALGTFTGAFAALAFAQPRLFSDRLIDGTGREVYDYTGAYVIGGVFAAISAGLLAAGIVDAHRSRDTTRYADAFEVELGPEQACADSQPTPLAERGLRLVVAGGVIELEAVTDASGRARFELPAWDASVPAGGRLPAVIEIATLDAADIEPRVLVLSLRVPFAGMTDAHTGVADTRRSARDDEPGPLGLIEGPQPAASPAGAP</sequence>
<dbReference type="PROSITE" id="PS51257">
    <property type="entry name" value="PROKAR_LIPOPROTEIN"/>
    <property type="match status" value="1"/>
</dbReference>
<feature type="region of interest" description="Disordered" evidence="1">
    <location>
        <begin position="274"/>
        <end position="306"/>
    </location>
</feature>
<proteinExistence type="predicted"/>
<feature type="compositionally biased region" description="Low complexity" evidence="1">
    <location>
        <begin position="295"/>
        <end position="306"/>
    </location>
</feature>
<protein>
    <recommendedName>
        <fullName evidence="6">Lipoprotein</fullName>
    </recommendedName>
</protein>
<feature type="transmembrane region" description="Helical" evidence="2">
    <location>
        <begin position="140"/>
        <end position="162"/>
    </location>
</feature>
<keyword evidence="2" id="KW-0812">Transmembrane</keyword>
<keyword evidence="2" id="KW-1133">Transmembrane helix</keyword>
<keyword evidence="2" id="KW-0472">Membrane</keyword>
<gene>
    <name evidence="4" type="ORF">ENSA7_20530</name>
</gene>
<reference evidence="4 5" key="1">
    <citation type="submission" date="2018-03" db="EMBL/GenBank/DDBJ databases">
        <title>Draft Genome Sequences of the Obligatory Marine Myxobacteria Enhygromyxa salina SWB007.</title>
        <authorList>
            <person name="Poehlein A."/>
            <person name="Moghaddam J.A."/>
            <person name="Harms H."/>
            <person name="Alanjari M."/>
            <person name="Koenig G.M."/>
            <person name="Daniel R."/>
            <person name="Schaeberle T.F."/>
        </authorList>
    </citation>
    <scope>NUCLEOTIDE SEQUENCE [LARGE SCALE GENOMIC DNA]</scope>
    <source>
        <strain evidence="4 5">SWB007</strain>
    </source>
</reference>
<dbReference type="AlphaFoldDB" id="A0A2S9YT41"/>
<name>A0A2S9YT41_9BACT</name>
<dbReference type="Proteomes" id="UP000238823">
    <property type="component" value="Unassembled WGS sequence"/>
</dbReference>
<dbReference type="EMBL" id="PVNL01000043">
    <property type="protein sequence ID" value="PRQ08230.1"/>
    <property type="molecule type" value="Genomic_DNA"/>
</dbReference>
<organism evidence="4 5">
    <name type="scientific">Enhygromyxa salina</name>
    <dbReference type="NCBI Taxonomy" id="215803"/>
    <lineage>
        <taxon>Bacteria</taxon>
        <taxon>Pseudomonadati</taxon>
        <taxon>Myxococcota</taxon>
        <taxon>Polyangia</taxon>
        <taxon>Nannocystales</taxon>
        <taxon>Nannocystaceae</taxon>
        <taxon>Enhygromyxa</taxon>
    </lineage>
</organism>
<feature type="compositionally biased region" description="Basic and acidic residues" evidence="1">
    <location>
        <begin position="277"/>
        <end position="286"/>
    </location>
</feature>
<feature type="signal peptide" evidence="3">
    <location>
        <begin position="1"/>
        <end position="22"/>
    </location>
</feature>
<accession>A0A2S9YT41</accession>
<evidence type="ECO:0000256" key="2">
    <source>
        <dbReference type="SAM" id="Phobius"/>
    </source>
</evidence>
<keyword evidence="3" id="KW-0732">Signal</keyword>
<evidence type="ECO:0000256" key="3">
    <source>
        <dbReference type="SAM" id="SignalP"/>
    </source>
</evidence>
<comment type="caution">
    <text evidence="4">The sequence shown here is derived from an EMBL/GenBank/DDBJ whole genome shotgun (WGS) entry which is preliminary data.</text>
</comment>
<evidence type="ECO:0000313" key="5">
    <source>
        <dbReference type="Proteomes" id="UP000238823"/>
    </source>
</evidence>
<evidence type="ECO:0008006" key="6">
    <source>
        <dbReference type="Google" id="ProtNLM"/>
    </source>
</evidence>